<keyword evidence="2" id="KW-0600">Photoreceptor protein</keyword>
<dbReference type="Pfam" id="PF00989">
    <property type="entry name" value="PAS"/>
    <property type="match status" value="2"/>
</dbReference>
<dbReference type="InterPro" id="IPR043150">
    <property type="entry name" value="Phytochrome_PHY_sf"/>
</dbReference>
<dbReference type="InterPro" id="IPR036890">
    <property type="entry name" value="HATPase_C_sf"/>
</dbReference>
<accession>A0AAD8HNL9</accession>
<dbReference type="InterPro" id="IPR013654">
    <property type="entry name" value="PAS_2"/>
</dbReference>
<comment type="caution">
    <text evidence="12">The sequence shown here is derived from an EMBL/GenBank/DDBJ whole genome shotgun (WGS) entry which is preliminary data.</text>
</comment>
<keyword evidence="7" id="KW-0675">Receptor</keyword>
<dbReference type="Pfam" id="PF01590">
    <property type="entry name" value="GAF"/>
    <property type="match status" value="1"/>
</dbReference>
<dbReference type="Pfam" id="PF08446">
    <property type="entry name" value="PAS_2"/>
    <property type="match status" value="1"/>
</dbReference>
<dbReference type="PROSITE" id="PS50046">
    <property type="entry name" value="PHYTOCHROME_2"/>
    <property type="match status" value="1"/>
</dbReference>
<dbReference type="GO" id="GO:0009584">
    <property type="term" value="P:detection of visible light"/>
    <property type="evidence" value="ECO:0007669"/>
    <property type="project" value="InterPro"/>
</dbReference>
<name>A0AAD8HNL9_9APIA</name>
<dbReference type="InterPro" id="IPR013767">
    <property type="entry name" value="PAS_fold"/>
</dbReference>
<keyword evidence="8" id="KW-0732">Signal</keyword>
<dbReference type="PROSITE" id="PS50109">
    <property type="entry name" value="HIS_KIN"/>
    <property type="match status" value="1"/>
</dbReference>
<evidence type="ECO:0000256" key="7">
    <source>
        <dbReference type="ARBA" id="ARBA00023170"/>
    </source>
</evidence>
<dbReference type="InterPro" id="IPR000014">
    <property type="entry name" value="PAS"/>
</dbReference>
<dbReference type="NCBIfam" id="TIGR00229">
    <property type="entry name" value="sensory_box"/>
    <property type="match status" value="1"/>
</dbReference>
<feature type="domain" description="PAS" evidence="11">
    <location>
        <begin position="632"/>
        <end position="702"/>
    </location>
</feature>
<evidence type="ECO:0000313" key="13">
    <source>
        <dbReference type="Proteomes" id="UP001237642"/>
    </source>
</evidence>
<feature type="domain" description="Histidine kinase" evidence="10">
    <location>
        <begin position="916"/>
        <end position="1120"/>
    </location>
</feature>
<dbReference type="InterPro" id="IPR001294">
    <property type="entry name" value="Phytochrome"/>
</dbReference>
<evidence type="ECO:0000256" key="6">
    <source>
        <dbReference type="ARBA" id="ARBA00023163"/>
    </source>
</evidence>
<dbReference type="SUPFAM" id="SSF55781">
    <property type="entry name" value="GAF domain-like"/>
    <property type="match status" value="2"/>
</dbReference>
<sequence length="1216" mass="136008">MKLIVLVVGPLADVIFADIMSFSSDDQFLSKTKISPQAIQIVADTLVDDAFDECGSSFDYTTSVRATHEVLSRRQTQDNDVKSATQRFIEKGKFIQPFGCLLALDQKTLKVVACSENANEMLTLSSHDGPSGVHNHSIHFGVVIGTIFDAHGLAVLFKAFSSRDSSQFNPILVRSKTSGRYFYAMVHRVPHAFILDFEPVNTIDGTITVAGPEQSYMLAEKGIKRLQCFPGGSVQKLCCVMVQEIFEITDYDRVMAYKFHDDEHGEVVAEITKPGLEPYLGLHYPATDIPQVARFYYMMNMVRIICDCRAKFVKVVQDENFQHDVNMFGSTLRGPNSCHQLFMENMNSLASLVMAVVVVSDMGYEESGSSTSPSWKGKKLWGLVVCHNTTPRFVPIVLRNACKIITQVFAVHISQQTELESLILENSILHTQTLLCDKLLQEAPLSIVSRYPNIRDLVKCDGAVLYYENRFYKMGVTPSDFKIYDILTWISVLHPDSAGFITDSLCGSVFPADLSVSDLICGMAAVRIALNCALFWFRSHTDAVLNWGSAKHEPGEIDDDKKMHPRSSFKAFKEIVKTRSVPWKDIEISAIHSLQLMLWNTMNNEGNEISNAAAIQKKLQSLNVHGMQEETVCAEMVRLMETAMVPVLAVDAEGLVHGWNTKLGELTGLHSREALGENLLKLVEESSVDAVKRILGSALQGKEEKSTRFIIKTYGYRTRFGPAILQVDASAIRDVHGHTVRLCLVANNVTSENIIIDKFIRRESGYKAIMQNLRSLNPPIFGPDKFGCCREWNQAMTELSGWRKEEVKGKMLRGEVFGTRTSCCRLKTDEAWLNLGIALNSARCYQEPESTGFGFFERSGKYIECLLCTNRRLNAEGEVTGTFCFLQLASPKLMQVYHLQRMPEQTSAKGKETIAYIKRQVKNPLAGILYTGKMLEGINLNEEHNINLHNCQLQLDEILNHTDIDSMIDGYINLQVTEFELHEVFVASMTQVMRRIIEKSINLVNDFADDIMSMKLYGDGLRLQQVLADFLSTCVDFTPHGGQLGVSARLIDNTNLEESVQPGAHFELRITHDGCAVPEDLLKQMSGRSSTKSEDGISLFVSRKLVKLMNGDVQYLKEDGVKWGPVVNSVTKHLNPRNRSEGYGDDMPRDVCCQDMFLVHLATSTGGVKWGLVVNSVTKHLNPRNRSEGYGDDMPRDVCCQDMFLVHLATSTGGLL</sequence>
<dbReference type="FunFam" id="3.30.450.270:FF:000001">
    <property type="entry name" value="Phytochrome"/>
    <property type="match status" value="1"/>
</dbReference>
<dbReference type="GO" id="GO:0006355">
    <property type="term" value="P:regulation of DNA-templated transcription"/>
    <property type="evidence" value="ECO:0007669"/>
    <property type="project" value="InterPro"/>
</dbReference>
<evidence type="ECO:0000256" key="4">
    <source>
        <dbReference type="ARBA" id="ARBA00022991"/>
    </source>
</evidence>
<evidence type="ECO:0000259" key="10">
    <source>
        <dbReference type="PROSITE" id="PS50109"/>
    </source>
</evidence>
<dbReference type="InterPro" id="IPR035965">
    <property type="entry name" value="PAS-like_dom_sf"/>
</dbReference>
<feature type="signal peptide" evidence="8">
    <location>
        <begin position="1"/>
        <end position="17"/>
    </location>
</feature>
<keyword evidence="3" id="KW-0716">Sensory transduction</keyword>
<feature type="domain" description="Phytochrome chromophore attachment site" evidence="9">
    <location>
        <begin position="233"/>
        <end position="407"/>
    </location>
</feature>
<keyword evidence="6" id="KW-0804">Transcription</keyword>
<dbReference type="SUPFAM" id="SSF55785">
    <property type="entry name" value="PYP-like sensor domain (PAS domain)"/>
    <property type="match status" value="3"/>
</dbReference>
<dbReference type="InterPro" id="IPR029016">
    <property type="entry name" value="GAF-like_dom_sf"/>
</dbReference>
<dbReference type="InterPro" id="IPR013515">
    <property type="entry name" value="Phytochrome_cen-reg"/>
</dbReference>
<dbReference type="InterPro" id="IPR016132">
    <property type="entry name" value="Phyto_chromo_attachment"/>
</dbReference>
<protein>
    <submittedName>
        <fullName evidence="12">Phytochrome</fullName>
    </submittedName>
</protein>
<evidence type="ECO:0000256" key="5">
    <source>
        <dbReference type="ARBA" id="ARBA00023015"/>
    </source>
</evidence>
<dbReference type="PANTHER" id="PTHR47876:SF3">
    <property type="entry name" value="PHYTOCHROME 1"/>
    <property type="match status" value="1"/>
</dbReference>
<feature type="domain" description="PAS" evidence="11">
    <location>
        <begin position="762"/>
        <end position="817"/>
    </location>
</feature>
<dbReference type="PROSITE" id="PS50112">
    <property type="entry name" value="PAS"/>
    <property type="match status" value="2"/>
</dbReference>
<evidence type="ECO:0000256" key="8">
    <source>
        <dbReference type="SAM" id="SignalP"/>
    </source>
</evidence>
<dbReference type="EMBL" id="JAUIZM010000008">
    <property type="protein sequence ID" value="KAK1369971.1"/>
    <property type="molecule type" value="Genomic_DNA"/>
</dbReference>
<proteinExistence type="inferred from homology"/>
<dbReference type="Gene3D" id="3.30.450.20">
    <property type="entry name" value="PAS domain"/>
    <property type="match status" value="2"/>
</dbReference>
<dbReference type="AlphaFoldDB" id="A0AAD8HNL9"/>
<keyword evidence="5" id="KW-0805">Transcription regulation</keyword>
<dbReference type="Gene3D" id="3.30.450.270">
    <property type="match status" value="1"/>
</dbReference>
<evidence type="ECO:0000256" key="1">
    <source>
        <dbReference type="ARBA" id="ARBA00008235"/>
    </source>
</evidence>
<dbReference type="PANTHER" id="PTHR47876">
    <property type="entry name" value="OS08G0260000 PROTEIN"/>
    <property type="match status" value="1"/>
</dbReference>
<dbReference type="Pfam" id="PF02518">
    <property type="entry name" value="HATPase_c"/>
    <property type="match status" value="1"/>
</dbReference>
<dbReference type="SMART" id="SM00387">
    <property type="entry name" value="HATPase_c"/>
    <property type="match status" value="1"/>
</dbReference>
<dbReference type="CDD" id="cd00130">
    <property type="entry name" value="PAS"/>
    <property type="match status" value="2"/>
</dbReference>
<dbReference type="InterPro" id="IPR005467">
    <property type="entry name" value="His_kinase_dom"/>
</dbReference>
<dbReference type="Proteomes" id="UP001237642">
    <property type="component" value="Unassembled WGS sequence"/>
</dbReference>
<dbReference type="InterPro" id="IPR003018">
    <property type="entry name" value="GAF"/>
</dbReference>
<evidence type="ECO:0000256" key="2">
    <source>
        <dbReference type="ARBA" id="ARBA00022543"/>
    </source>
</evidence>
<organism evidence="12 13">
    <name type="scientific">Heracleum sosnowskyi</name>
    <dbReference type="NCBI Taxonomy" id="360622"/>
    <lineage>
        <taxon>Eukaryota</taxon>
        <taxon>Viridiplantae</taxon>
        <taxon>Streptophyta</taxon>
        <taxon>Embryophyta</taxon>
        <taxon>Tracheophyta</taxon>
        <taxon>Spermatophyta</taxon>
        <taxon>Magnoliopsida</taxon>
        <taxon>eudicotyledons</taxon>
        <taxon>Gunneridae</taxon>
        <taxon>Pentapetalae</taxon>
        <taxon>asterids</taxon>
        <taxon>campanulids</taxon>
        <taxon>Apiales</taxon>
        <taxon>Apiaceae</taxon>
        <taxon>Apioideae</taxon>
        <taxon>apioid superclade</taxon>
        <taxon>Tordylieae</taxon>
        <taxon>Tordyliinae</taxon>
        <taxon>Heracleum</taxon>
    </lineage>
</organism>
<gene>
    <name evidence="12" type="ORF">POM88_036063</name>
</gene>
<keyword evidence="4" id="KW-0157">Chromophore</keyword>
<dbReference type="Gene3D" id="3.30.450.40">
    <property type="match status" value="1"/>
</dbReference>
<keyword evidence="13" id="KW-1185">Reference proteome</keyword>
<dbReference type="SMART" id="SM00091">
    <property type="entry name" value="PAS"/>
    <property type="match status" value="2"/>
</dbReference>
<reference evidence="12" key="2">
    <citation type="submission" date="2023-05" db="EMBL/GenBank/DDBJ databases">
        <authorList>
            <person name="Schelkunov M.I."/>
        </authorList>
    </citation>
    <scope>NUCLEOTIDE SEQUENCE</scope>
    <source>
        <strain evidence="12">Hsosn_3</strain>
        <tissue evidence="12">Leaf</tissue>
    </source>
</reference>
<comment type="similarity">
    <text evidence="1">Belongs to the phytochrome family.</text>
</comment>
<evidence type="ECO:0000259" key="11">
    <source>
        <dbReference type="PROSITE" id="PS50112"/>
    </source>
</evidence>
<dbReference type="InterPro" id="IPR003594">
    <property type="entry name" value="HATPase_dom"/>
</dbReference>
<evidence type="ECO:0000259" key="9">
    <source>
        <dbReference type="PROSITE" id="PS50046"/>
    </source>
</evidence>
<dbReference type="SUPFAM" id="SSF55874">
    <property type="entry name" value="ATPase domain of HSP90 chaperone/DNA topoisomerase II/histidine kinase"/>
    <property type="match status" value="1"/>
</dbReference>
<dbReference type="Pfam" id="PF00360">
    <property type="entry name" value="PHY"/>
    <property type="match status" value="1"/>
</dbReference>
<dbReference type="GO" id="GO:0009881">
    <property type="term" value="F:photoreceptor activity"/>
    <property type="evidence" value="ECO:0007669"/>
    <property type="project" value="UniProtKB-KW"/>
</dbReference>
<evidence type="ECO:0000256" key="3">
    <source>
        <dbReference type="ARBA" id="ARBA00022606"/>
    </source>
</evidence>
<dbReference type="Gene3D" id="3.30.565.10">
    <property type="entry name" value="Histidine kinase-like ATPase, C-terminal domain"/>
    <property type="match status" value="1"/>
</dbReference>
<dbReference type="PRINTS" id="PR01033">
    <property type="entry name" value="PHYTOCHROME"/>
</dbReference>
<evidence type="ECO:0000313" key="12">
    <source>
        <dbReference type="EMBL" id="KAK1369971.1"/>
    </source>
</evidence>
<feature type="chain" id="PRO_5042138361" evidence="8">
    <location>
        <begin position="18"/>
        <end position="1216"/>
    </location>
</feature>
<reference evidence="12" key="1">
    <citation type="submission" date="2023-02" db="EMBL/GenBank/DDBJ databases">
        <title>Genome of toxic invasive species Heracleum sosnowskyi carries increased number of genes despite the absence of recent whole-genome duplications.</title>
        <authorList>
            <person name="Schelkunov M."/>
            <person name="Shtratnikova V."/>
            <person name="Makarenko M."/>
            <person name="Klepikova A."/>
            <person name="Omelchenko D."/>
            <person name="Novikova G."/>
            <person name="Obukhova E."/>
            <person name="Bogdanov V."/>
            <person name="Penin A."/>
            <person name="Logacheva M."/>
        </authorList>
    </citation>
    <scope>NUCLEOTIDE SEQUENCE</scope>
    <source>
        <strain evidence="12">Hsosn_3</strain>
        <tissue evidence="12">Leaf</tissue>
    </source>
</reference>